<evidence type="ECO:0000313" key="2">
    <source>
        <dbReference type="Proteomes" id="UP000700732"/>
    </source>
</evidence>
<protein>
    <submittedName>
        <fullName evidence="1">Uncharacterized protein</fullName>
    </submittedName>
</protein>
<dbReference type="Proteomes" id="UP000700732">
    <property type="component" value="Unassembled WGS sequence"/>
</dbReference>
<evidence type="ECO:0000313" key="1">
    <source>
        <dbReference type="EMBL" id="MBC3789783.1"/>
    </source>
</evidence>
<organism evidence="1 2">
    <name type="scientific">Spirosoma utsteinense</name>
    <dbReference type="NCBI Taxonomy" id="2585773"/>
    <lineage>
        <taxon>Bacteria</taxon>
        <taxon>Pseudomonadati</taxon>
        <taxon>Bacteroidota</taxon>
        <taxon>Cytophagia</taxon>
        <taxon>Cytophagales</taxon>
        <taxon>Cytophagaceae</taxon>
        <taxon>Spirosoma</taxon>
    </lineage>
</organism>
<comment type="caution">
    <text evidence="1">The sequence shown here is derived from an EMBL/GenBank/DDBJ whole genome shotgun (WGS) entry which is preliminary data.</text>
</comment>
<accession>A0ABR6VZW9</accession>
<reference evidence="1 2" key="1">
    <citation type="submission" date="2019-06" db="EMBL/GenBank/DDBJ databases">
        <title>Spirosoma utsteinense sp. nov. isolated from Antarctic ice-free soils.</title>
        <authorList>
            <person name="Tahon G."/>
        </authorList>
    </citation>
    <scope>NUCLEOTIDE SEQUENCE [LARGE SCALE GENOMIC DNA]</scope>
    <source>
        <strain evidence="1 2">LMG 31447</strain>
    </source>
</reference>
<gene>
    <name evidence="1" type="ORF">FH603_266</name>
</gene>
<dbReference type="EMBL" id="VFIA01000001">
    <property type="protein sequence ID" value="MBC3789783.1"/>
    <property type="molecule type" value="Genomic_DNA"/>
</dbReference>
<sequence>MKYRHVGQDEPVSDAACVGIIRGMLDTYRRLCNTDEEINVQSAGNSTNNLSAGSK</sequence>
<keyword evidence="2" id="KW-1185">Reference proteome</keyword>
<name>A0ABR6VZW9_9BACT</name>
<proteinExistence type="predicted"/>